<organism evidence="2 3">
    <name type="scientific">Streptomyces boetiae</name>
    <dbReference type="NCBI Taxonomy" id="3075541"/>
    <lineage>
        <taxon>Bacteria</taxon>
        <taxon>Bacillati</taxon>
        <taxon>Actinomycetota</taxon>
        <taxon>Actinomycetes</taxon>
        <taxon>Kitasatosporales</taxon>
        <taxon>Streptomycetaceae</taxon>
        <taxon>Streptomyces</taxon>
    </lineage>
</organism>
<name>A0ABU2L3X0_9ACTN</name>
<proteinExistence type="predicted"/>
<evidence type="ECO:0000313" key="3">
    <source>
        <dbReference type="Proteomes" id="UP001183388"/>
    </source>
</evidence>
<protein>
    <submittedName>
        <fullName evidence="2">Helix-turn-helix domain-containing protein</fullName>
    </submittedName>
</protein>
<dbReference type="Proteomes" id="UP001183388">
    <property type="component" value="Unassembled WGS sequence"/>
</dbReference>
<dbReference type="Pfam" id="PF13936">
    <property type="entry name" value="HTH_38"/>
    <property type="match status" value="1"/>
</dbReference>
<dbReference type="InterPro" id="IPR025246">
    <property type="entry name" value="IS30-like_HTH"/>
</dbReference>
<sequence length="181" mass="19285">MAQSPRPVTDADREAVRRLHAAGHGRNEIARRLKRSPRTISDIADALGLTFDRSATAVATEARKIDAKARRVALVHRAYTRAEKLYARLEADEAGGYLFTATTVNGIETERLNHVPGHEEKALATAIGQHLTHAAKLEAIDGNTGEQQARDLVSQLFDGLAAVYQQGAAAAGPGEGDGDAA</sequence>
<evidence type="ECO:0000259" key="1">
    <source>
        <dbReference type="Pfam" id="PF13936"/>
    </source>
</evidence>
<comment type="caution">
    <text evidence="2">The sequence shown here is derived from an EMBL/GenBank/DDBJ whole genome shotgun (WGS) entry which is preliminary data.</text>
</comment>
<gene>
    <name evidence="2" type="ORF">RM780_03955</name>
</gene>
<keyword evidence="3" id="KW-1185">Reference proteome</keyword>
<dbReference type="RefSeq" id="WP_311629035.1">
    <property type="nucleotide sequence ID" value="NZ_JAVREN010000004.1"/>
</dbReference>
<evidence type="ECO:0000313" key="2">
    <source>
        <dbReference type="EMBL" id="MDT0306116.1"/>
    </source>
</evidence>
<dbReference type="EMBL" id="JAVREN010000004">
    <property type="protein sequence ID" value="MDT0306116.1"/>
    <property type="molecule type" value="Genomic_DNA"/>
</dbReference>
<accession>A0ABU2L3X0</accession>
<feature type="domain" description="Transposase IS30-like HTH" evidence="1">
    <location>
        <begin position="8"/>
        <end position="41"/>
    </location>
</feature>
<reference evidence="3" key="1">
    <citation type="submission" date="2023-07" db="EMBL/GenBank/DDBJ databases">
        <title>30 novel species of actinomycetes from the DSMZ collection.</title>
        <authorList>
            <person name="Nouioui I."/>
        </authorList>
    </citation>
    <scope>NUCLEOTIDE SEQUENCE [LARGE SCALE GENOMIC DNA]</scope>
    <source>
        <strain evidence="3">DSM 44917</strain>
    </source>
</reference>